<proteinExistence type="predicted"/>
<protein>
    <submittedName>
        <fullName evidence="1">Uncharacterized protein</fullName>
    </submittedName>
</protein>
<gene>
    <name evidence="1" type="ORF">SDC9_186329</name>
</gene>
<reference evidence="1" key="1">
    <citation type="submission" date="2019-08" db="EMBL/GenBank/DDBJ databases">
        <authorList>
            <person name="Kucharzyk K."/>
            <person name="Murdoch R.W."/>
            <person name="Higgins S."/>
            <person name="Loffler F."/>
        </authorList>
    </citation>
    <scope>NUCLEOTIDE SEQUENCE</scope>
</reference>
<dbReference type="AlphaFoldDB" id="A0A645HRP2"/>
<accession>A0A645HRP2</accession>
<dbReference type="EMBL" id="VSSQ01094250">
    <property type="protein sequence ID" value="MPN38804.1"/>
    <property type="molecule type" value="Genomic_DNA"/>
</dbReference>
<sequence>MKNRVKTVKRRFALRVKVRDGQVDRQRGVLDWDAARIGGLGERQYSRRGIYQGWNERKEVVVLPLVPIVHPR</sequence>
<comment type="caution">
    <text evidence="1">The sequence shown here is derived from an EMBL/GenBank/DDBJ whole genome shotgun (WGS) entry which is preliminary data.</text>
</comment>
<organism evidence="1">
    <name type="scientific">bioreactor metagenome</name>
    <dbReference type="NCBI Taxonomy" id="1076179"/>
    <lineage>
        <taxon>unclassified sequences</taxon>
        <taxon>metagenomes</taxon>
        <taxon>ecological metagenomes</taxon>
    </lineage>
</organism>
<evidence type="ECO:0000313" key="1">
    <source>
        <dbReference type="EMBL" id="MPN38804.1"/>
    </source>
</evidence>
<name>A0A645HRP2_9ZZZZ</name>